<evidence type="ECO:0000256" key="2">
    <source>
        <dbReference type="ARBA" id="ARBA00008814"/>
    </source>
</evidence>
<dbReference type="AlphaFoldDB" id="A0A5C4T596"/>
<evidence type="ECO:0000313" key="9">
    <source>
        <dbReference type="Proteomes" id="UP000307943"/>
    </source>
</evidence>
<gene>
    <name evidence="8" type="ORF">FE784_22950</name>
</gene>
<dbReference type="InterPro" id="IPR002491">
    <property type="entry name" value="ABC_transptr_periplasmic_BD"/>
</dbReference>
<dbReference type="PANTHER" id="PTHR30532">
    <property type="entry name" value="IRON III DICITRATE-BINDING PERIPLASMIC PROTEIN"/>
    <property type="match status" value="1"/>
</dbReference>
<dbReference type="RefSeq" id="WP_139604581.1">
    <property type="nucleotide sequence ID" value="NZ_VDCQ01000036.1"/>
</dbReference>
<feature type="compositionally biased region" description="Low complexity" evidence="5">
    <location>
        <begin position="42"/>
        <end position="55"/>
    </location>
</feature>
<evidence type="ECO:0000256" key="5">
    <source>
        <dbReference type="SAM" id="MobiDB-lite"/>
    </source>
</evidence>
<accession>A0A5C4T596</accession>
<evidence type="ECO:0000256" key="6">
    <source>
        <dbReference type="SAM" id="SignalP"/>
    </source>
</evidence>
<comment type="subcellular location">
    <subcellularLocation>
        <location evidence="1">Cell envelope</location>
    </subcellularLocation>
</comment>
<keyword evidence="4 6" id="KW-0732">Signal</keyword>
<feature type="chain" id="PRO_5039028866" description="Fe/B12 periplasmic-binding domain-containing protein" evidence="6">
    <location>
        <begin position="25"/>
        <end position="345"/>
    </location>
</feature>
<evidence type="ECO:0000256" key="3">
    <source>
        <dbReference type="ARBA" id="ARBA00022448"/>
    </source>
</evidence>
<dbReference type="Gene3D" id="3.40.50.1980">
    <property type="entry name" value="Nitrogenase molybdenum iron protein domain"/>
    <property type="match status" value="2"/>
</dbReference>
<dbReference type="EMBL" id="VDCQ01000036">
    <property type="protein sequence ID" value="TNJ63890.1"/>
    <property type="molecule type" value="Genomic_DNA"/>
</dbReference>
<dbReference type="SUPFAM" id="SSF53807">
    <property type="entry name" value="Helical backbone' metal receptor"/>
    <property type="match status" value="1"/>
</dbReference>
<dbReference type="PANTHER" id="PTHR30532:SF26">
    <property type="entry name" value="IRON(3+)-HYDROXAMATE-BINDING PROTEIN FHUD"/>
    <property type="match status" value="1"/>
</dbReference>
<dbReference type="PROSITE" id="PS50983">
    <property type="entry name" value="FE_B12_PBP"/>
    <property type="match status" value="1"/>
</dbReference>
<evidence type="ECO:0000313" key="8">
    <source>
        <dbReference type="EMBL" id="TNJ63890.1"/>
    </source>
</evidence>
<comment type="similarity">
    <text evidence="2">Belongs to the bacterial solute-binding protein 8 family.</text>
</comment>
<keyword evidence="3" id="KW-0813">Transport</keyword>
<evidence type="ECO:0000256" key="4">
    <source>
        <dbReference type="ARBA" id="ARBA00022729"/>
    </source>
</evidence>
<sequence>MNLRNLVSALGCAAALALCVVLFASCSSGTPGGAANGGGNPAAGAQSAAGESAAGKNGGADSAKAEASKPAMRSITDYTKRTFDIPVAPKKIVYIGSSPGDLFVLGVKPVGASLSVIASQIVYPELLGGIEDIGGNEASLEKIVALEPDLILLDGVVNNEKVQSLVKIAPAVAYDSAAPMYERLRFLADAAGKKAEAEAWIAGYETKAKKAIDRLKTKPDDTATVLLQLGKQLYVMGNRGLAVTVFDVLAFKPAPKVKGIIDESKRFITVSNEVLPEYAGDWVFLLSNNAAETVAAKQALTDSAVWKAIPAVKNGQVYAFESKWNFDDPITRERLLDELLRIMGK</sequence>
<proteinExistence type="inferred from homology"/>
<protein>
    <recommendedName>
        <fullName evidence="7">Fe/B12 periplasmic-binding domain-containing protein</fullName>
    </recommendedName>
</protein>
<organism evidence="8 9">
    <name type="scientific">Paenibacillus hemerocallicola</name>
    <dbReference type="NCBI Taxonomy" id="1172614"/>
    <lineage>
        <taxon>Bacteria</taxon>
        <taxon>Bacillati</taxon>
        <taxon>Bacillota</taxon>
        <taxon>Bacilli</taxon>
        <taxon>Bacillales</taxon>
        <taxon>Paenibacillaceae</taxon>
        <taxon>Paenibacillus</taxon>
    </lineage>
</organism>
<dbReference type="GO" id="GO:0030288">
    <property type="term" value="C:outer membrane-bounded periplasmic space"/>
    <property type="evidence" value="ECO:0007669"/>
    <property type="project" value="TreeGrafter"/>
</dbReference>
<comment type="caution">
    <text evidence="8">The sequence shown here is derived from an EMBL/GenBank/DDBJ whole genome shotgun (WGS) entry which is preliminary data.</text>
</comment>
<evidence type="ECO:0000259" key="7">
    <source>
        <dbReference type="PROSITE" id="PS50983"/>
    </source>
</evidence>
<feature type="domain" description="Fe/B12 periplasmic-binding" evidence="7">
    <location>
        <begin position="90"/>
        <end position="345"/>
    </location>
</feature>
<dbReference type="OrthoDB" id="2241086at2"/>
<feature type="region of interest" description="Disordered" evidence="5">
    <location>
        <begin position="35"/>
        <end position="68"/>
    </location>
</feature>
<dbReference type="Pfam" id="PF01497">
    <property type="entry name" value="Peripla_BP_2"/>
    <property type="match status" value="1"/>
</dbReference>
<dbReference type="GO" id="GO:1901678">
    <property type="term" value="P:iron coordination entity transport"/>
    <property type="evidence" value="ECO:0007669"/>
    <property type="project" value="UniProtKB-ARBA"/>
</dbReference>
<name>A0A5C4T596_9BACL</name>
<keyword evidence="9" id="KW-1185">Reference proteome</keyword>
<feature type="signal peptide" evidence="6">
    <location>
        <begin position="1"/>
        <end position="24"/>
    </location>
</feature>
<dbReference type="Proteomes" id="UP000307943">
    <property type="component" value="Unassembled WGS sequence"/>
</dbReference>
<reference evidence="8 9" key="1">
    <citation type="submission" date="2019-05" db="EMBL/GenBank/DDBJ databases">
        <title>We sequenced the genome of Paenibacillus hemerocallicola KCTC 33185 for further insight into its adaptation and study the phylogeny of Paenibacillus.</title>
        <authorList>
            <person name="Narsing Rao M.P."/>
        </authorList>
    </citation>
    <scope>NUCLEOTIDE SEQUENCE [LARGE SCALE GENOMIC DNA]</scope>
    <source>
        <strain evidence="8 9">KCTC 33185</strain>
    </source>
</reference>
<evidence type="ECO:0000256" key="1">
    <source>
        <dbReference type="ARBA" id="ARBA00004196"/>
    </source>
</evidence>
<dbReference type="InterPro" id="IPR051313">
    <property type="entry name" value="Bact_iron-sidero_bind"/>
</dbReference>
<dbReference type="PROSITE" id="PS51257">
    <property type="entry name" value="PROKAR_LIPOPROTEIN"/>
    <property type="match status" value="1"/>
</dbReference>